<keyword evidence="8" id="KW-0498">Mitosis</keyword>
<name>A0A1B6MTR0_9HEMI</name>
<keyword evidence="13" id="KW-0811">Translocation</keyword>
<evidence type="ECO:0000256" key="7">
    <source>
        <dbReference type="ARBA" id="ARBA00022737"/>
    </source>
</evidence>
<evidence type="ECO:0000256" key="6">
    <source>
        <dbReference type="ARBA" id="ARBA00022618"/>
    </source>
</evidence>
<dbReference type="SMART" id="SM00320">
    <property type="entry name" value="WD40"/>
    <property type="match status" value="5"/>
</dbReference>
<dbReference type="Gene3D" id="2.130.10.10">
    <property type="entry name" value="YVTN repeat-like/Quinoprotein amine dehydrogenase"/>
    <property type="match status" value="1"/>
</dbReference>
<protein>
    <recommendedName>
        <fullName evidence="20">Nucleoporin Nup37</fullName>
    </recommendedName>
    <alternativeName>
        <fullName evidence="21">Nup107-160 subcomplex subunit Nup37</fullName>
    </alternativeName>
</protein>
<comment type="function">
    <text evidence="18">Component of the Nup107-160 subcomplex of the nuclear pore complex (NPC). The Nup107-160 subcomplex is required for the assembly of a functional NPC. The Nup107-160 subcomplex is also required for normal kinetochore microtubule attachment, mitotic progression and chromosome segregation.</text>
</comment>
<evidence type="ECO:0000256" key="19">
    <source>
        <dbReference type="ARBA" id="ARBA00062724"/>
    </source>
</evidence>
<dbReference type="PANTHER" id="PTHR22806:SF0">
    <property type="entry name" value="NUCLEOPORIN NUP37"/>
    <property type="match status" value="1"/>
</dbReference>
<evidence type="ECO:0000256" key="2">
    <source>
        <dbReference type="ARBA" id="ARBA00004629"/>
    </source>
</evidence>
<comment type="subcellular location">
    <subcellularLocation>
        <location evidence="2">Chromosome</location>
        <location evidence="2">Centromere</location>
        <location evidence="2">Kinetochore</location>
    </subcellularLocation>
    <subcellularLocation>
        <location evidence="1">Nucleus</location>
        <location evidence="1">Nuclear pore complex</location>
    </subcellularLocation>
</comment>
<evidence type="ECO:0000256" key="15">
    <source>
        <dbReference type="ARBA" id="ARBA00023242"/>
    </source>
</evidence>
<keyword evidence="7" id="KW-0677">Repeat</keyword>
<feature type="repeat" description="WD" evidence="22">
    <location>
        <begin position="130"/>
        <end position="171"/>
    </location>
</feature>
<sequence length="335" mass="37477">MMSMSSIIMDKTHSTVRIDNPTHVINLSKQVLKVEMSPFEWSHNLICIAYTDEIIVGVVKFQEEDEEMEEEIEFEILKSFEVDRRVHCLSWSPETSLSIIPKSVVLACGTADHVYIFSSNMADKTTDQILKGHNSYVNSLAFEPSGELLASTSDDLTCRLWAVKEGYSCVSMFVLKSPGVSVCWHRGDPGKLLVAEKNGTVRLYNVERQQAILSFDSQLVPLTTADWSPANCYRVAALAGGQLVVWDITRSSRPVDIRVVHPNGGTTLRYSHQSEHHIATVGRPDNTLKVTHVNMKHPVCNATMTLAGGLSWTFRLPYVCVGRDRSVCFWKVATK</sequence>
<dbReference type="InterPro" id="IPR036322">
    <property type="entry name" value="WD40_repeat_dom_sf"/>
</dbReference>
<evidence type="ECO:0000256" key="5">
    <source>
        <dbReference type="ARBA" id="ARBA00022574"/>
    </source>
</evidence>
<dbReference type="GO" id="GO:0000776">
    <property type="term" value="C:kinetochore"/>
    <property type="evidence" value="ECO:0007669"/>
    <property type="project" value="UniProtKB-KW"/>
</dbReference>
<evidence type="ECO:0000256" key="21">
    <source>
        <dbReference type="ARBA" id="ARBA00076652"/>
    </source>
</evidence>
<keyword evidence="3" id="KW-0813">Transport</keyword>
<comment type="subunit">
    <text evidence="19">Component of the Nup107-160 subcomplex of the nuclear pore complex (NPC). The Nup107-160 subcomplex includes NUP160, NUP133, NUP107, NUP98, NUP85, NUP43, NUP37, SEH1 and SEC13.</text>
</comment>
<dbReference type="InterPro" id="IPR001680">
    <property type="entry name" value="WD40_rpt"/>
</dbReference>
<evidence type="ECO:0000256" key="16">
    <source>
        <dbReference type="ARBA" id="ARBA00023306"/>
    </source>
</evidence>
<dbReference type="SUPFAM" id="SSF50978">
    <property type="entry name" value="WD40 repeat-like"/>
    <property type="match status" value="1"/>
</dbReference>
<keyword evidence="17" id="KW-0137">Centromere</keyword>
<evidence type="ECO:0000256" key="18">
    <source>
        <dbReference type="ARBA" id="ARBA00053706"/>
    </source>
</evidence>
<gene>
    <name evidence="23" type="ORF">g.2796</name>
</gene>
<proteinExistence type="predicted"/>
<evidence type="ECO:0000256" key="8">
    <source>
        <dbReference type="ARBA" id="ARBA00022776"/>
    </source>
</evidence>
<evidence type="ECO:0000256" key="14">
    <source>
        <dbReference type="ARBA" id="ARBA00023132"/>
    </source>
</evidence>
<evidence type="ECO:0000256" key="10">
    <source>
        <dbReference type="ARBA" id="ARBA00022829"/>
    </source>
</evidence>
<dbReference type="PROSITE" id="PS50294">
    <property type="entry name" value="WD_REPEATS_REGION"/>
    <property type="match status" value="1"/>
</dbReference>
<dbReference type="GO" id="GO:0051028">
    <property type="term" value="P:mRNA transport"/>
    <property type="evidence" value="ECO:0007669"/>
    <property type="project" value="UniProtKB-KW"/>
</dbReference>
<evidence type="ECO:0000256" key="3">
    <source>
        <dbReference type="ARBA" id="ARBA00022448"/>
    </source>
</evidence>
<dbReference type="PROSITE" id="PS50082">
    <property type="entry name" value="WD_REPEATS_2"/>
    <property type="match status" value="1"/>
</dbReference>
<keyword evidence="9" id="KW-0509">mRNA transport</keyword>
<evidence type="ECO:0000256" key="20">
    <source>
        <dbReference type="ARBA" id="ARBA00068271"/>
    </source>
</evidence>
<keyword evidence="14" id="KW-0906">Nuclear pore complex</keyword>
<dbReference type="Pfam" id="PF00400">
    <property type="entry name" value="WD40"/>
    <property type="match status" value="1"/>
</dbReference>
<dbReference type="EMBL" id="GEBQ01000661">
    <property type="protein sequence ID" value="JAT39316.1"/>
    <property type="molecule type" value="Transcribed_RNA"/>
</dbReference>
<dbReference type="InterPro" id="IPR015943">
    <property type="entry name" value="WD40/YVTN_repeat-like_dom_sf"/>
</dbReference>
<dbReference type="GO" id="GO:0007059">
    <property type="term" value="P:chromosome segregation"/>
    <property type="evidence" value="ECO:0007669"/>
    <property type="project" value="UniProtKB-KW"/>
</dbReference>
<evidence type="ECO:0000256" key="22">
    <source>
        <dbReference type="PROSITE-ProRule" id="PRU00221"/>
    </source>
</evidence>
<reference evidence="23" key="1">
    <citation type="submission" date="2015-11" db="EMBL/GenBank/DDBJ databases">
        <title>De novo transcriptome assembly of four potential Pierce s Disease insect vectors from Arizona vineyards.</title>
        <authorList>
            <person name="Tassone E.E."/>
        </authorList>
    </citation>
    <scope>NUCLEOTIDE SEQUENCE</scope>
</reference>
<keyword evidence="4" id="KW-0158">Chromosome</keyword>
<evidence type="ECO:0000256" key="17">
    <source>
        <dbReference type="ARBA" id="ARBA00023328"/>
    </source>
</evidence>
<keyword evidence="16" id="KW-0131">Cell cycle</keyword>
<keyword evidence="6" id="KW-0132">Cell division</keyword>
<evidence type="ECO:0000256" key="4">
    <source>
        <dbReference type="ARBA" id="ARBA00022454"/>
    </source>
</evidence>
<dbReference type="AlphaFoldDB" id="A0A1B6MTR0"/>
<accession>A0A1B6MTR0</accession>
<dbReference type="GO" id="GO:0051301">
    <property type="term" value="P:cell division"/>
    <property type="evidence" value="ECO:0007669"/>
    <property type="project" value="UniProtKB-KW"/>
</dbReference>
<keyword evidence="5 22" id="KW-0853">WD repeat</keyword>
<dbReference type="GO" id="GO:0015031">
    <property type="term" value="P:protein transport"/>
    <property type="evidence" value="ECO:0007669"/>
    <property type="project" value="UniProtKB-KW"/>
</dbReference>
<evidence type="ECO:0000256" key="9">
    <source>
        <dbReference type="ARBA" id="ARBA00022816"/>
    </source>
</evidence>
<evidence type="ECO:0000256" key="11">
    <source>
        <dbReference type="ARBA" id="ARBA00022838"/>
    </source>
</evidence>
<evidence type="ECO:0000256" key="1">
    <source>
        <dbReference type="ARBA" id="ARBA00004567"/>
    </source>
</evidence>
<evidence type="ECO:0000256" key="12">
    <source>
        <dbReference type="ARBA" id="ARBA00022927"/>
    </source>
</evidence>
<keyword evidence="12" id="KW-0653">Protein transport</keyword>
<keyword evidence="10" id="KW-0159">Chromosome partition</keyword>
<dbReference type="GO" id="GO:0031080">
    <property type="term" value="C:nuclear pore outer ring"/>
    <property type="evidence" value="ECO:0007669"/>
    <property type="project" value="InterPro"/>
</dbReference>
<evidence type="ECO:0000313" key="23">
    <source>
        <dbReference type="EMBL" id="JAT39316.1"/>
    </source>
</evidence>
<keyword evidence="11" id="KW-0995">Kinetochore</keyword>
<dbReference type="PANTHER" id="PTHR22806">
    <property type="entry name" value="NUCLEOPORIN NUP37 P37 -RELATED"/>
    <property type="match status" value="1"/>
</dbReference>
<organism evidence="23">
    <name type="scientific">Graphocephala atropunctata</name>
    <dbReference type="NCBI Taxonomy" id="36148"/>
    <lineage>
        <taxon>Eukaryota</taxon>
        <taxon>Metazoa</taxon>
        <taxon>Ecdysozoa</taxon>
        <taxon>Arthropoda</taxon>
        <taxon>Hexapoda</taxon>
        <taxon>Insecta</taxon>
        <taxon>Pterygota</taxon>
        <taxon>Neoptera</taxon>
        <taxon>Paraneoptera</taxon>
        <taxon>Hemiptera</taxon>
        <taxon>Auchenorrhyncha</taxon>
        <taxon>Membracoidea</taxon>
        <taxon>Cicadellidae</taxon>
        <taxon>Cicadellinae</taxon>
        <taxon>Cicadellini</taxon>
        <taxon>Graphocephala</taxon>
    </lineage>
</organism>
<dbReference type="InterPro" id="IPR037626">
    <property type="entry name" value="NUP37"/>
</dbReference>
<dbReference type="FunFam" id="2.130.10.10:FF:000168">
    <property type="entry name" value="Nucleoporin Nup37"/>
    <property type="match status" value="1"/>
</dbReference>
<keyword evidence="15" id="KW-0539">Nucleus</keyword>
<evidence type="ECO:0000256" key="13">
    <source>
        <dbReference type="ARBA" id="ARBA00023010"/>
    </source>
</evidence>